<evidence type="ECO:0000313" key="2">
    <source>
        <dbReference type="Proteomes" id="UP000202511"/>
    </source>
</evidence>
<proteinExistence type="predicted"/>
<evidence type="ECO:0000313" key="1">
    <source>
        <dbReference type="EMBL" id="AJF97462.1"/>
    </source>
</evidence>
<dbReference type="GeneID" id="23462379"/>
<name>A0A0B5JCS0_9VIRU</name>
<dbReference type="Proteomes" id="UP000202511">
    <property type="component" value="Segment"/>
</dbReference>
<dbReference type="EMBL" id="KP136319">
    <property type="protein sequence ID" value="AJF97462.1"/>
    <property type="molecule type" value="Genomic_DNA"/>
</dbReference>
<protein>
    <submittedName>
        <fullName evidence="1">Uncharacterized protein</fullName>
    </submittedName>
</protein>
<reference evidence="1 2" key="1">
    <citation type="journal article" date="2015" name="Parasitol. Res.">
        <title>Viruses in close associations with free-living amoebae.</title>
        <authorList>
            <person name="Scheid P."/>
        </authorList>
    </citation>
    <scope>NUCLEOTIDE SEQUENCE [LARGE SCALE GENOMIC DNA]</scope>
    <source>
        <strain evidence="1">KlaHel</strain>
    </source>
</reference>
<dbReference type="RefSeq" id="YP_009119697.1">
    <property type="nucleotide sequence ID" value="NC_026440.1"/>
</dbReference>
<accession>A0A0B5JCS0</accession>
<organism evidence="1 2">
    <name type="scientific">Pandoravirus inopinatum</name>
    <dbReference type="NCBI Taxonomy" id="1605721"/>
    <lineage>
        <taxon>Viruses</taxon>
        <taxon>Pandoravirus</taxon>
    </lineage>
</organism>
<dbReference type="KEGG" id="vg:23462379"/>
<sequence>MAPTLWRGLLDRDFDTATIDAVRRARAPRAHYRACVKRRRMQIAADGQRPPSFEDMWDRRLFTQLHLTEHHYAPEAYLDAIRDRRGESTAFFVRLAVAVTLDLEWFATRNFLHEIGFVENLLCSGAFQQAFARHHGTITRQAEQLDCTTTWRRMTFQTLADDLADTVGTIGTPTTTESPGYLGWHTSGMLCAGRSRKQHIFGTRDCWSDWFGGGPHSRTWVGFDPPLGHVWVMCVADRPIQ</sequence>